<reference evidence="3 4" key="1">
    <citation type="submission" date="2016-10" db="EMBL/GenBank/DDBJ databases">
        <title>Genome sequence of the basidiomycete white-rot fungus Trametes pubescens.</title>
        <authorList>
            <person name="Makela M.R."/>
            <person name="Granchi Z."/>
            <person name="Peng M."/>
            <person name="De Vries R.P."/>
            <person name="Grigoriev I."/>
            <person name="Riley R."/>
            <person name="Hilden K."/>
        </authorList>
    </citation>
    <scope>NUCLEOTIDE SEQUENCE [LARGE SCALE GENOMIC DNA]</scope>
    <source>
        <strain evidence="3 4">FBCC735</strain>
    </source>
</reference>
<evidence type="ECO:0000313" key="3">
    <source>
        <dbReference type="EMBL" id="OJT09575.1"/>
    </source>
</evidence>
<dbReference type="Proteomes" id="UP000184267">
    <property type="component" value="Unassembled WGS sequence"/>
</dbReference>
<accession>A0A1M2VPQ8</accession>
<gene>
    <name evidence="3" type="ORF">TRAPUB_13952</name>
</gene>
<evidence type="ECO:0000256" key="2">
    <source>
        <dbReference type="SAM" id="SignalP"/>
    </source>
</evidence>
<sequence length="219" mass="23791">MGAGLCRLAFASVVFFDQLVTKQVGASENENALSERTLIHAPERGRLDGPSHTDGRSSPSNSSKRSLPAARDHPPRIPPVHKSPVGFPTSPRRAPNRMTIMHRDPLGQGSSPGISDQWLPTWPASACTMLLLHPHHLAPDIFGGLNAIPSTDMRRAAQATFPLPRDERSLKGSNCPRIALVLAHVAFSRWERPPNSRLLSPRKARLGRIPLGMPGTIDA</sequence>
<feature type="compositionally biased region" description="Low complexity" evidence="1">
    <location>
        <begin position="57"/>
        <end position="66"/>
    </location>
</feature>
<feature type="chain" id="PRO_5012679728" evidence="2">
    <location>
        <begin position="27"/>
        <end position="219"/>
    </location>
</feature>
<comment type="caution">
    <text evidence="3">The sequence shown here is derived from an EMBL/GenBank/DDBJ whole genome shotgun (WGS) entry which is preliminary data.</text>
</comment>
<feature type="compositionally biased region" description="Basic and acidic residues" evidence="1">
    <location>
        <begin position="37"/>
        <end position="55"/>
    </location>
</feature>
<dbReference type="EMBL" id="MNAD01000899">
    <property type="protein sequence ID" value="OJT09575.1"/>
    <property type="molecule type" value="Genomic_DNA"/>
</dbReference>
<dbReference type="AlphaFoldDB" id="A0A1M2VPQ8"/>
<feature type="region of interest" description="Disordered" evidence="1">
    <location>
        <begin position="26"/>
        <end position="94"/>
    </location>
</feature>
<organism evidence="3 4">
    <name type="scientific">Trametes pubescens</name>
    <name type="common">White-rot fungus</name>
    <dbReference type="NCBI Taxonomy" id="154538"/>
    <lineage>
        <taxon>Eukaryota</taxon>
        <taxon>Fungi</taxon>
        <taxon>Dikarya</taxon>
        <taxon>Basidiomycota</taxon>
        <taxon>Agaricomycotina</taxon>
        <taxon>Agaricomycetes</taxon>
        <taxon>Polyporales</taxon>
        <taxon>Polyporaceae</taxon>
        <taxon>Trametes</taxon>
    </lineage>
</organism>
<feature type="signal peptide" evidence="2">
    <location>
        <begin position="1"/>
        <end position="26"/>
    </location>
</feature>
<keyword evidence="4" id="KW-1185">Reference proteome</keyword>
<evidence type="ECO:0000313" key="4">
    <source>
        <dbReference type="Proteomes" id="UP000184267"/>
    </source>
</evidence>
<keyword evidence="2" id="KW-0732">Signal</keyword>
<protein>
    <submittedName>
        <fullName evidence="3">Uncharacterized protein</fullName>
    </submittedName>
</protein>
<name>A0A1M2VPQ8_TRAPU</name>
<evidence type="ECO:0000256" key="1">
    <source>
        <dbReference type="SAM" id="MobiDB-lite"/>
    </source>
</evidence>
<proteinExistence type="predicted"/>